<evidence type="ECO:0000313" key="2">
    <source>
        <dbReference type="EMBL" id="ORV25521.1"/>
    </source>
</evidence>
<reference evidence="2 3" key="1">
    <citation type="submission" date="2016-01" db="EMBL/GenBank/DDBJ databases">
        <title>The new phylogeny of the genus Mycobacterium.</title>
        <authorList>
            <person name="Tarcisio F."/>
            <person name="Conor M."/>
            <person name="Antonella G."/>
            <person name="Elisabetta G."/>
            <person name="Giulia F.S."/>
            <person name="Sara T."/>
            <person name="Anna F."/>
            <person name="Clotilde B."/>
            <person name="Roberto B."/>
            <person name="Veronica D.S."/>
            <person name="Fabio R."/>
            <person name="Monica P."/>
            <person name="Olivier J."/>
            <person name="Enrico T."/>
            <person name="Nicola S."/>
        </authorList>
    </citation>
    <scope>NUCLEOTIDE SEQUENCE [LARGE SCALE GENOMIC DNA]</scope>
    <source>
        <strain evidence="2 3">CCUG 50187</strain>
    </source>
</reference>
<evidence type="ECO:0000259" key="1">
    <source>
        <dbReference type="Pfam" id="PF12728"/>
    </source>
</evidence>
<dbReference type="InterPro" id="IPR036388">
    <property type="entry name" value="WH-like_DNA-bd_sf"/>
</dbReference>
<comment type="caution">
    <text evidence="2">The sequence shown here is derived from an EMBL/GenBank/DDBJ whole genome shotgun (WGS) entry which is preliminary data.</text>
</comment>
<sequence>MTTLEAAEYCGVAESTLRTWRHTDKGPRSFKLGVKVLYDRADLDAWLAAEKAKSMRGGDQ</sequence>
<gene>
    <name evidence="2" type="ORF">AWB98_18005</name>
</gene>
<dbReference type="InterPro" id="IPR009061">
    <property type="entry name" value="DNA-bd_dom_put_sf"/>
</dbReference>
<proteinExistence type="predicted"/>
<keyword evidence="3" id="KW-1185">Reference proteome</keyword>
<dbReference type="SUPFAM" id="SSF46955">
    <property type="entry name" value="Putative DNA-binding domain"/>
    <property type="match status" value="1"/>
</dbReference>
<accession>A0ABX3V5F3</accession>
<organism evidence="2 3">
    <name type="scientific">Mycolicibacterium conceptionense</name>
    <dbReference type="NCBI Taxonomy" id="451644"/>
    <lineage>
        <taxon>Bacteria</taxon>
        <taxon>Bacillati</taxon>
        <taxon>Actinomycetota</taxon>
        <taxon>Actinomycetes</taxon>
        <taxon>Mycobacteriales</taxon>
        <taxon>Mycobacteriaceae</taxon>
        <taxon>Mycolicibacterium</taxon>
    </lineage>
</organism>
<dbReference type="InterPro" id="IPR041657">
    <property type="entry name" value="HTH_17"/>
</dbReference>
<feature type="domain" description="Helix-turn-helix" evidence="1">
    <location>
        <begin position="1"/>
        <end position="49"/>
    </location>
</feature>
<dbReference type="Proteomes" id="UP000193811">
    <property type="component" value="Unassembled WGS sequence"/>
</dbReference>
<dbReference type="EMBL" id="LQOP01000018">
    <property type="protein sequence ID" value="ORV25521.1"/>
    <property type="molecule type" value="Genomic_DNA"/>
</dbReference>
<name>A0ABX3V5F3_9MYCO</name>
<evidence type="ECO:0000313" key="3">
    <source>
        <dbReference type="Proteomes" id="UP000193811"/>
    </source>
</evidence>
<dbReference type="Gene3D" id="1.10.10.10">
    <property type="entry name" value="Winged helix-like DNA-binding domain superfamily/Winged helix DNA-binding domain"/>
    <property type="match status" value="1"/>
</dbReference>
<dbReference type="Pfam" id="PF12728">
    <property type="entry name" value="HTH_17"/>
    <property type="match status" value="1"/>
</dbReference>
<protein>
    <recommendedName>
        <fullName evidence="1">Helix-turn-helix domain-containing protein</fullName>
    </recommendedName>
</protein>